<proteinExistence type="predicted"/>
<keyword evidence="2" id="KW-1185">Reference proteome</keyword>
<name>A0ABQ0JJF7_9VIBR</name>
<reference evidence="2" key="1">
    <citation type="submission" date="2014-09" db="EMBL/GenBank/DDBJ databases">
        <title>Vibrio variabilis JCM 19239. (C206) whole genome shotgun sequence.</title>
        <authorList>
            <person name="Sawabe T."/>
            <person name="Meirelles P."/>
            <person name="Nakanishi M."/>
            <person name="Sayaka M."/>
            <person name="Hattori M."/>
            <person name="Ohkuma M."/>
        </authorList>
    </citation>
    <scope>NUCLEOTIDE SEQUENCE [LARGE SCALE GENOMIC DNA]</scope>
    <source>
        <strain evidence="2">JCM 19239</strain>
    </source>
</reference>
<dbReference type="Proteomes" id="UP000029223">
    <property type="component" value="Unassembled WGS sequence"/>
</dbReference>
<sequence>MNFGNNYVAAGVLHEGKFTDVCSFTFDKMTNQQIARKFIQLFAIGDLHMKLEESL</sequence>
<reference evidence="2" key="2">
    <citation type="submission" date="2014-09" db="EMBL/GenBank/DDBJ databases">
        <authorList>
            <consortium name="NBRP consortium"/>
            <person name="Sawabe T."/>
            <person name="Meirelles P."/>
            <person name="Nakanishi M."/>
            <person name="Sayaka M."/>
            <person name="Hattori M."/>
            <person name="Ohkuma M."/>
        </authorList>
    </citation>
    <scope>NUCLEOTIDE SEQUENCE [LARGE SCALE GENOMIC DNA]</scope>
    <source>
        <strain evidence="2">JCM 19239</strain>
    </source>
</reference>
<accession>A0ABQ0JJF7</accession>
<organism evidence="1 2">
    <name type="scientific">Vibrio variabilis</name>
    <dbReference type="NCBI Taxonomy" id="990271"/>
    <lineage>
        <taxon>Bacteria</taxon>
        <taxon>Pseudomonadati</taxon>
        <taxon>Pseudomonadota</taxon>
        <taxon>Gammaproteobacteria</taxon>
        <taxon>Vibrionales</taxon>
        <taxon>Vibrionaceae</taxon>
        <taxon>Vibrio</taxon>
    </lineage>
</organism>
<evidence type="ECO:0000313" key="1">
    <source>
        <dbReference type="EMBL" id="GAL28898.1"/>
    </source>
</evidence>
<gene>
    <name evidence="1" type="ORF">JCM19239_2139</name>
</gene>
<protein>
    <submittedName>
        <fullName evidence="1">Uncharacterized protein</fullName>
    </submittedName>
</protein>
<comment type="caution">
    <text evidence="1">The sequence shown here is derived from an EMBL/GenBank/DDBJ whole genome shotgun (WGS) entry which is preliminary data.</text>
</comment>
<evidence type="ECO:0000313" key="2">
    <source>
        <dbReference type="Proteomes" id="UP000029223"/>
    </source>
</evidence>
<dbReference type="EMBL" id="BBMS01000052">
    <property type="protein sequence ID" value="GAL28898.1"/>
    <property type="molecule type" value="Genomic_DNA"/>
</dbReference>